<accession>W4V820</accession>
<proteinExistence type="predicted"/>
<dbReference type="SUPFAM" id="SSF69279">
    <property type="entry name" value="Phage tail proteins"/>
    <property type="match status" value="1"/>
</dbReference>
<organism evidence="1 2">
    <name type="scientific">Acetivibrio straminisolvens JCM 21531</name>
    <dbReference type="NCBI Taxonomy" id="1294263"/>
    <lineage>
        <taxon>Bacteria</taxon>
        <taxon>Bacillati</taxon>
        <taxon>Bacillota</taxon>
        <taxon>Clostridia</taxon>
        <taxon>Eubacteriales</taxon>
        <taxon>Oscillospiraceae</taxon>
        <taxon>Acetivibrio</taxon>
    </lineage>
</organism>
<evidence type="ECO:0000313" key="2">
    <source>
        <dbReference type="Proteomes" id="UP000019109"/>
    </source>
</evidence>
<name>W4V820_9FIRM</name>
<gene>
    <name evidence="1" type="ORF">JCM21531_3067</name>
</gene>
<dbReference type="Proteomes" id="UP000019109">
    <property type="component" value="Unassembled WGS sequence"/>
</dbReference>
<dbReference type="InterPro" id="IPR018989">
    <property type="entry name" value="DUF2001"/>
</dbReference>
<dbReference type="STRING" id="1294263.JCM21531_3067"/>
<dbReference type="AlphaFoldDB" id="W4V820"/>
<comment type="caution">
    <text evidence="1">The sequence shown here is derived from an EMBL/GenBank/DDBJ whole genome shotgun (WGS) entry which is preliminary data.</text>
</comment>
<dbReference type="Gene3D" id="2.30.110.40">
    <property type="entry name" value="Phage tail tube protein"/>
    <property type="match status" value="1"/>
</dbReference>
<reference evidence="1" key="1">
    <citation type="journal article" date="2014" name="Genome Announc.">
        <title>Draft Genome Sequence of Clostridium straminisolvens Strain JCM 21531T, Isolated from a Cellulose-Degrading Bacterial Community.</title>
        <authorList>
            <person name="Yuki M."/>
            <person name="Oshima K."/>
            <person name="Suda W."/>
            <person name="Sakamoto M."/>
            <person name="Kitamura K."/>
            <person name="Iida T."/>
            <person name="Hattori M."/>
            <person name="Ohkuma M."/>
        </authorList>
    </citation>
    <scope>NUCLEOTIDE SEQUENCE [LARGE SCALE GENOMIC DNA]</scope>
    <source>
        <strain evidence="1">JCM 21531</strain>
    </source>
</reference>
<sequence>MVVENDDPASAAGKQSILLIGVNLDSSILTKLDGDSDDPLDEDVEFTFEDFEILTPFNKI</sequence>
<dbReference type="EMBL" id="BAVR01000039">
    <property type="protein sequence ID" value="GAE89530.1"/>
    <property type="molecule type" value="Genomic_DNA"/>
</dbReference>
<dbReference type="Pfam" id="PF09393">
    <property type="entry name" value="DUF2001"/>
    <property type="match status" value="1"/>
</dbReference>
<evidence type="ECO:0000313" key="1">
    <source>
        <dbReference type="EMBL" id="GAE89530.1"/>
    </source>
</evidence>
<protein>
    <submittedName>
        <fullName evidence="1">Uncharacterized protein</fullName>
    </submittedName>
</protein>
<dbReference type="InterPro" id="IPR038628">
    <property type="entry name" value="XkdM-like_sf"/>
</dbReference>
<keyword evidence="2" id="KW-1185">Reference proteome</keyword>